<feature type="transmembrane region" description="Helical" evidence="13">
    <location>
        <begin position="80"/>
        <end position="100"/>
    </location>
</feature>
<dbReference type="Pfam" id="PF00822">
    <property type="entry name" value="PMP22_Claudin"/>
    <property type="match status" value="1"/>
</dbReference>
<dbReference type="GO" id="GO:0002031">
    <property type="term" value="P:G protein-coupled receptor internalization"/>
    <property type="evidence" value="ECO:0007669"/>
    <property type="project" value="TreeGrafter"/>
</dbReference>
<dbReference type="AlphaFoldDB" id="A0A556V3Q5"/>
<comment type="similarity">
    <text evidence="3">Belongs to the arrestin family.</text>
</comment>
<proteinExistence type="inferred from homology"/>
<keyword evidence="7" id="KW-0965">Cell junction</keyword>
<dbReference type="Gene3D" id="1.20.140.150">
    <property type="match status" value="1"/>
</dbReference>
<accession>A0A556V3Q5</accession>
<comment type="caution">
    <text evidence="15">The sequence shown here is derived from an EMBL/GenBank/DDBJ whole genome shotgun (WGS) entry which is preliminary data.</text>
</comment>
<evidence type="ECO:0000256" key="2">
    <source>
        <dbReference type="ARBA" id="ARBA00004435"/>
    </source>
</evidence>
<dbReference type="EMBL" id="VCAZ01000110">
    <property type="protein sequence ID" value="TST47757.1"/>
    <property type="molecule type" value="Genomic_DNA"/>
</dbReference>
<keyword evidence="5" id="KW-0796">Tight junction</keyword>
<evidence type="ECO:0000259" key="14">
    <source>
        <dbReference type="SMART" id="SM01017"/>
    </source>
</evidence>
<dbReference type="OrthoDB" id="298939at2759"/>
<keyword evidence="16" id="KW-1185">Reference proteome</keyword>
<reference evidence="15 16" key="1">
    <citation type="journal article" date="2019" name="Genome Biol. Evol.">
        <title>Whole-Genome Sequencing of the Giant Devil Catfish, Bagarius yarrelli.</title>
        <authorList>
            <person name="Jiang W."/>
            <person name="Lv Y."/>
            <person name="Cheng L."/>
            <person name="Yang K."/>
            <person name="Chao B."/>
            <person name="Wang X."/>
            <person name="Li Y."/>
            <person name="Pan X."/>
            <person name="You X."/>
            <person name="Zhang Y."/>
            <person name="Yang J."/>
            <person name="Li J."/>
            <person name="Zhang X."/>
            <person name="Liu S."/>
            <person name="Sun C."/>
            <person name="Yang J."/>
            <person name="Shi Q."/>
        </authorList>
    </citation>
    <scope>NUCLEOTIDE SEQUENCE [LARGE SCALE GENOMIC DNA]</scope>
    <source>
        <strain evidence="15">JWS20170419001</strain>
        <tissue evidence="15">Muscle</tissue>
    </source>
</reference>
<dbReference type="PANTHER" id="PTHR11792:SF15">
    <property type="entry name" value="S-ARRESTIN"/>
    <property type="match status" value="1"/>
</dbReference>
<dbReference type="GO" id="GO:0007399">
    <property type="term" value="P:nervous system development"/>
    <property type="evidence" value="ECO:0007669"/>
    <property type="project" value="UniProtKB-ARBA"/>
</dbReference>
<dbReference type="Proteomes" id="UP000319801">
    <property type="component" value="Unassembled WGS sequence"/>
</dbReference>
<dbReference type="GO" id="GO:0016020">
    <property type="term" value="C:membrane"/>
    <property type="evidence" value="ECO:0007669"/>
    <property type="project" value="UniProtKB-SubCell"/>
</dbReference>
<protein>
    <recommendedName>
        <fullName evidence="10">S-arrestin</fullName>
    </recommendedName>
    <alternativeName>
        <fullName evidence="12">Retinal S-antigen</fullName>
    </alternativeName>
    <alternativeName>
        <fullName evidence="11">Rod photoreceptor arrestin</fullName>
    </alternativeName>
</protein>
<dbReference type="InterPro" id="IPR011021">
    <property type="entry name" value="Arrestin-like_N"/>
</dbReference>
<evidence type="ECO:0000313" key="16">
    <source>
        <dbReference type="Proteomes" id="UP000319801"/>
    </source>
</evidence>
<keyword evidence="9 13" id="KW-0472">Membrane</keyword>
<evidence type="ECO:0000256" key="7">
    <source>
        <dbReference type="ARBA" id="ARBA00022949"/>
    </source>
</evidence>
<gene>
    <name evidence="15" type="ORF">Baya_12600</name>
</gene>
<dbReference type="InterPro" id="IPR017864">
    <property type="entry name" value="Arrestin_CS"/>
</dbReference>
<sequence>MTTALEITGFLLGVASWLVTGAALANDYWKVSSFSGSVIISSRQYENLWHACAEASSGIAECRDFESLLALPGFLQACRALMIISLLLGLFSMIVSILGLKCITIRNSSQQSKSKMAGTGGILFILAGLCSLTAVSWYAARIVQDFQDPFTGGIKMSQKNAIFKKACKDKSVAVYMGRRDFVDHVDSVDPVAYVTLSCTFRYGRDDMDVMGIAFRRDIYLSTRQIFPPLQDKEQCTLTKVQEKLLRKLGHNAYPFFFEFPDNLPCSVGLQPSPTDVGKHCAVEFEVKVFSAENLDAKVHKRSTVRLMIRKVQYAPEKPGPAPSVSVTRDFLMSDKPLHVEASLHKQIANVVLYSNDSYMKSVAIEDTGDTLGPGGKMEKVYTLLPLLANNKERRGIALDGKLKHEDTNLASSSIIKEGVLKEVLGILVSYRITVKLIIGGEIGLELPFQLMHPKPETGNLETDDDMVFEDFKRSYMKGMPEDEEEGNISAGES</sequence>
<dbReference type="Pfam" id="PF00339">
    <property type="entry name" value="Arrestin_N"/>
    <property type="match status" value="1"/>
</dbReference>
<dbReference type="Gene3D" id="2.60.40.640">
    <property type="match status" value="2"/>
</dbReference>
<evidence type="ECO:0000313" key="15">
    <source>
        <dbReference type="EMBL" id="TST47757.1"/>
    </source>
</evidence>
<evidence type="ECO:0000256" key="13">
    <source>
        <dbReference type="SAM" id="Phobius"/>
    </source>
</evidence>
<feature type="domain" description="Arrestin C-terminal-like" evidence="14">
    <location>
        <begin position="333"/>
        <end position="455"/>
    </location>
</feature>
<dbReference type="InterPro" id="IPR014752">
    <property type="entry name" value="Arrestin-like_C"/>
</dbReference>
<evidence type="ECO:0000256" key="4">
    <source>
        <dbReference type="ARBA" id="ARBA00008295"/>
    </source>
</evidence>
<dbReference type="GO" id="GO:0007165">
    <property type="term" value="P:signal transduction"/>
    <property type="evidence" value="ECO:0007669"/>
    <property type="project" value="InterPro"/>
</dbReference>
<feature type="transmembrane region" description="Helical" evidence="13">
    <location>
        <begin position="121"/>
        <end position="140"/>
    </location>
</feature>
<keyword evidence="6 13" id="KW-0812">Transmembrane</keyword>
<evidence type="ECO:0000256" key="10">
    <source>
        <dbReference type="ARBA" id="ARBA00040206"/>
    </source>
</evidence>
<dbReference type="InterPro" id="IPR011022">
    <property type="entry name" value="Arrestin_C-like"/>
</dbReference>
<dbReference type="GO" id="GO:0005923">
    <property type="term" value="C:bicellular tight junction"/>
    <property type="evidence" value="ECO:0007669"/>
    <property type="project" value="UniProtKB-SubCell"/>
</dbReference>
<dbReference type="FunFam" id="2.60.40.840:FF:000002">
    <property type="entry name" value="Arrestin 3"/>
    <property type="match status" value="1"/>
</dbReference>
<dbReference type="GO" id="GO:0001664">
    <property type="term" value="F:G protein-coupled receptor binding"/>
    <property type="evidence" value="ECO:0007669"/>
    <property type="project" value="TreeGrafter"/>
</dbReference>
<evidence type="ECO:0000256" key="1">
    <source>
        <dbReference type="ARBA" id="ARBA00004141"/>
    </source>
</evidence>
<dbReference type="Gene3D" id="2.60.40.840">
    <property type="match status" value="1"/>
</dbReference>
<evidence type="ECO:0000256" key="12">
    <source>
        <dbReference type="ARBA" id="ARBA00042071"/>
    </source>
</evidence>
<dbReference type="GO" id="GO:0001917">
    <property type="term" value="C:photoreceptor inner segment"/>
    <property type="evidence" value="ECO:0007669"/>
    <property type="project" value="TreeGrafter"/>
</dbReference>
<keyword evidence="8 13" id="KW-1133">Transmembrane helix</keyword>
<dbReference type="GO" id="GO:0001750">
    <property type="term" value="C:photoreceptor outer segment"/>
    <property type="evidence" value="ECO:0007669"/>
    <property type="project" value="TreeGrafter"/>
</dbReference>
<dbReference type="InterPro" id="IPR000698">
    <property type="entry name" value="Arrestin"/>
</dbReference>
<dbReference type="PRINTS" id="PR01077">
    <property type="entry name" value="CLAUDIN"/>
</dbReference>
<dbReference type="InterPro" id="IPR014756">
    <property type="entry name" value="Ig_E-set"/>
</dbReference>
<comment type="subcellular location">
    <subcellularLocation>
        <location evidence="2">Cell junction</location>
        <location evidence="2">Tight junction</location>
    </subcellularLocation>
    <subcellularLocation>
        <location evidence="1">Membrane</location>
        <topology evidence="1">Multi-pass membrane protein</topology>
    </subcellularLocation>
</comment>
<evidence type="ECO:0000256" key="9">
    <source>
        <dbReference type="ARBA" id="ARBA00023136"/>
    </source>
</evidence>
<dbReference type="SUPFAM" id="SSF81296">
    <property type="entry name" value="E set domains"/>
    <property type="match status" value="2"/>
</dbReference>
<comment type="similarity">
    <text evidence="4">Belongs to the claudin family.</text>
</comment>
<dbReference type="PROSITE" id="PS00295">
    <property type="entry name" value="ARRESTINS"/>
    <property type="match status" value="1"/>
</dbReference>
<evidence type="ECO:0000256" key="11">
    <source>
        <dbReference type="ARBA" id="ARBA00041305"/>
    </source>
</evidence>
<organism evidence="15 16">
    <name type="scientific">Bagarius yarrelli</name>
    <name type="common">Goonch</name>
    <name type="synonym">Bagrus yarrelli</name>
    <dbReference type="NCBI Taxonomy" id="175774"/>
    <lineage>
        <taxon>Eukaryota</taxon>
        <taxon>Metazoa</taxon>
        <taxon>Chordata</taxon>
        <taxon>Craniata</taxon>
        <taxon>Vertebrata</taxon>
        <taxon>Euteleostomi</taxon>
        <taxon>Actinopterygii</taxon>
        <taxon>Neopterygii</taxon>
        <taxon>Teleostei</taxon>
        <taxon>Ostariophysi</taxon>
        <taxon>Siluriformes</taxon>
        <taxon>Sisoridae</taxon>
        <taxon>Sisorinae</taxon>
        <taxon>Bagarius</taxon>
    </lineage>
</organism>
<dbReference type="PROSITE" id="PS01346">
    <property type="entry name" value="CLAUDIN"/>
    <property type="match status" value="1"/>
</dbReference>
<name>A0A556V3Q5_BAGYA</name>
<evidence type="ECO:0000256" key="8">
    <source>
        <dbReference type="ARBA" id="ARBA00022989"/>
    </source>
</evidence>
<dbReference type="InterPro" id="IPR014753">
    <property type="entry name" value="Arrestin_N"/>
</dbReference>
<evidence type="ECO:0000256" key="6">
    <source>
        <dbReference type="ARBA" id="ARBA00022692"/>
    </source>
</evidence>
<dbReference type="InterPro" id="IPR004031">
    <property type="entry name" value="PMP22/EMP/MP20/Claudin"/>
</dbReference>
<evidence type="ECO:0000256" key="3">
    <source>
        <dbReference type="ARBA" id="ARBA00005298"/>
    </source>
</evidence>
<dbReference type="InterPro" id="IPR017974">
    <property type="entry name" value="Claudin_CS"/>
</dbReference>
<evidence type="ECO:0000256" key="5">
    <source>
        <dbReference type="ARBA" id="ARBA00022427"/>
    </source>
</evidence>
<dbReference type="PANTHER" id="PTHR11792">
    <property type="entry name" value="ARRESTIN"/>
    <property type="match status" value="1"/>
</dbReference>
<dbReference type="SMART" id="SM01017">
    <property type="entry name" value="Arrestin_C"/>
    <property type="match status" value="1"/>
</dbReference>